<reference evidence="2 3" key="1">
    <citation type="submission" date="2014-06" db="EMBL/GenBank/DDBJ databases">
        <authorList>
            <person name="Swart Estienne"/>
        </authorList>
    </citation>
    <scope>NUCLEOTIDE SEQUENCE [LARGE SCALE GENOMIC DNA]</scope>
    <source>
        <strain evidence="2 3">130c</strain>
    </source>
</reference>
<evidence type="ECO:0000256" key="1">
    <source>
        <dbReference type="SAM" id="Coils"/>
    </source>
</evidence>
<dbReference type="Proteomes" id="UP000039865">
    <property type="component" value="Unassembled WGS sequence"/>
</dbReference>
<feature type="coiled-coil region" evidence="1">
    <location>
        <begin position="186"/>
        <end position="213"/>
    </location>
</feature>
<name>A0A078AI41_STYLE</name>
<dbReference type="EMBL" id="CCKQ01010105">
    <property type="protein sequence ID" value="CDW81606.1"/>
    <property type="molecule type" value="Genomic_DNA"/>
</dbReference>
<dbReference type="InParanoid" id="A0A078AI41"/>
<protein>
    <submittedName>
        <fullName evidence="2">Uncharacterized protein</fullName>
    </submittedName>
</protein>
<keyword evidence="3" id="KW-1185">Reference proteome</keyword>
<evidence type="ECO:0000313" key="2">
    <source>
        <dbReference type="EMBL" id="CDW81606.1"/>
    </source>
</evidence>
<sequence>MDDEKVEFLRTCEVHPNFRKIYVCLRNCEPKQLTYCLACSQQKNENKKLVHDHKEIYVHVMGSKIVKSVLKLKRKYDDLYSIFYESEEKAGIFIKYKNLIDYLQLKNSQLQNLDPQSQRGAIKLLQFLLSHKIYLELDLKEELFKSFLDVFTEGDLSDMPEFAFENYRLFTQMKEKAQKILSDQMIAKQQAKISSLEDQVNQLKLDIEQIKIDLGLS</sequence>
<dbReference type="AlphaFoldDB" id="A0A078AI41"/>
<accession>A0A078AI41</accession>
<gene>
    <name evidence="2" type="primary">Contig42.g49</name>
    <name evidence="2" type="ORF">STYLEM_10628</name>
</gene>
<proteinExistence type="predicted"/>
<keyword evidence="1" id="KW-0175">Coiled coil</keyword>
<organism evidence="2 3">
    <name type="scientific">Stylonychia lemnae</name>
    <name type="common">Ciliate</name>
    <dbReference type="NCBI Taxonomy" id="5949"/>
    <lineage>
        <taxon>Eukaryota</taxon>
        <taxon>Sar</taxon>
        <taxon>Alveolata</taxon>
        <taxon>Ciliophora</taxon>
        <taxon>Intramacronucleata</taxon>
        <taxon>Spirotrichea</taxon>
        <taxon>Stichotrichia</taxon>
        <taxon>Sporadotrichida</taxon>
        <taxon>Oxytrichidae</taxon>
        <taxon>Stylonychinae</taxon>
        <taxon>Stylonychia</taxon>
    </lineage>
</organism>
<evidence type="ECO:0000313" key="3">
    <source>
        <dbReference type="Proteomes" id="UP000039865"/>
    </source>
</evidence>